<dbReference type="InterPro" id="IPR027417">
    <property type="entry name" value="P-loop_NTPase"/>
</dbReference>
<reference evidence="4" key="1">
    <citation type="submission" date="2017-12" db="EMBL/GenBank/DDBJ databases">
        <title>Gene loss provides genomic basis for host adaptation in cereal stripe rust fungi.</title>
        <authorList>
            <person name="Xia C."/>
        </authorList>
    </citation>
    <scope>NUCLEOTIDE SEQUENCE [LARGE SCALE GENOMIC DNA]</scope>
    <source>
        <strain evidence="4">93-210</strain>
    </source>
</reference>
<dbReference type="VEuPathDB" id="FungiDB:PSTT_13943"/>
<evidence type="ECO:0000313" key="5">
    <source>
        <dbReference type="Proteomes" id="UP000239156"/>
    </source>
</evidence>
<gene>
    <name evidence="4" type="ORF">PSTT_13943</name>
</gene>
<evidence type="ECO:0000313" key="4">
    <source>
        <dbReference type="EMBL" id="POV99189.1"/>
    </source>
</evidence>
<dbReference type="PANTHER" id="PTHR12435">
    <property type="match status" value="1"/>
</dbReference>
<dbReference type="SUPFAM" id="SSF52540">
    <property type="entry name" value="P-loop containing nucleoside triphosphate hydrolases"/>
    <property type="match status" value="1"/>
</dbReference>
<comment type="caution">
    <text evidence="4">The sequence shown here is derived from an EMBL/GenBank/DDBJ whole genome shotgun (WGS) entry which is preliminary data.</text>
</comment>
<dbReference type="AlphaFoldDB" id="A0A2S4UPJ5"/>
<protein>
    <recommendedName>
        <fullName evidence="6">Protein KTI12</fullName>
    </recommendedName>
</protein>
<dbReference type="Proteomes" id="UP000239156">
    <property type="component" value="Unassembled WGS sequence"/>
</dbReference>
<dbReference type="Pfam" id="PF08433">
    <property type="entry name" value="KTI12"/>
    <property type="match status" value="1"/>
</dbReference>
<dbReference type="VEuPathDB" id="FungiDB:PSHT_15501"/>
<evidence type="ECO:0000256" key="3">
    <source>
        <dbReference type="ARBA" id="ARBA00025768"/>
    </source>
</evidence>
<comment type="similarity">
    <text evidence="3">Belongs to the KTI12 family.</text>
</comment>
<evidence type="ECO:0000256" key="1">
    <source>
        <dbReference type="ARBA" id="ARBA00022741"/>
    </source>
</evidence>
<keyword evidence="2" id="KW-0067">ATP-binding</keyword>
<dbReference type="EMBL" id="PKSL01000206">
    <property type="protein sequence ID" value="POV99189.1"/>
    <property type="molecule type" value="Genomic_DNA"/>
</dbReference>
<name>A0A2S4UPJ5_9BASI</name>
<organism evidence="4 5">
    <name type="scientific">Puccinia striiformis</name>
    <dbReference type="NCBI Taxonomy" id="27350"/>
    <lineage>
        <taxon>Eukaryota</taxon>
        <taxon>Fungi</taxon>
        <taxon>Dikarya</taxon>
        <taxon>Basidiomycota</taxon>
        <taxon>Pucciniomycotina</taxon>
        <taxon>Pucciniomycetes</taxon>
        <taxon>Pucciniales</taxon>
        <taxon>Pucciniaceae</taxon>
        <taxon>Puccinia</taxon>
    </lineage>
</organism>
<evidence type="ECO:0008006" key="6">
    <source>
        <dbReference type="Google" id="ProtNLM"/>
    </source>
</evidence>
<proteinExistence type="inferred from homology"/>
<evidence type="ECO:0000256" key="2">
    <source>
        <dbReference type="ARBA" id="ARBA00022840"/>
    </source>
</evidence>
<accession>A0A2S4UPJ5</accession>
<keyword evidence="1" id="KW-0547">Nucleotide-binding</keyword>
<dbReference type="InterPro" id="IPR013641">
    <property type="entry name" value="KTI12/PSTK"/>
</dbReference>
<keyword evidence="5" id="KW-1185">Reference proteome</keyword>
<sequence>MALVVISGFPCAGKTTQAHQIKEMLESRIEEAPDNVLPRNVIVINDEVLGVSRSAYDESKTEKVARASLLSATIRKLSKDHIVICDGMNYIKGFRYQIYCAAREAGVRTCTVHIANLPANCLAYNAQLPPDSCYKEETIQNLFSRYEEPNSSVRWDSPLIVFPWCDSLVSTKIHGSTSDDVGGLAHKLEGLRVLGKDGEEEDSSANVCVDGSAIVQQTLGSELPDKPATLSEDSGQSAKANQCWSRIAEDIWTAITKGDLKPVHAAVKTVRPPVMLRQHQPISFIYLEITTSAVLTSLLSAVNDSQTRCGALSFPCVLPNSGKSCVFEINIPMGKTINVGILQRLKRQYTTMHKQANAAGRGTSTNDEDGIAESFVKYVQGAI</sequence>
<dbReference type="Gene3D" id="3.40.50.300">
    <property type="entry name" value="P-loop containing nucleotide triphosphate hydrolases"/>
    <property type="match status" value="1"/>
</dbReference>
<dbReference type="GO" id="GO:0005524">
    <property type="term" value="F:ATP binding"/>
    <property type="evidence" value="ECO:0007669"/>
    <property type="project" value="UniProtKB-KW"/>
</dbReference>